<comment type="subcellular location">
    <subcellularLocation>
        <location evidence="5">Secreted</location>
    </subcellularLocation>
    <subcellularLocation>
        <location evidence="5">Bacterial flagellum</location>
    </subcellularLocation>
</comment>
<evidence type="ECO:0000259" key="7">
    <source>
        <dbReference type="Pfam" id="PF07195"/>
    </source>
</evidence>
<dbReference type="PANTHER" id="PTHR30288">
    <property type="entry name" value="FLAGELLAR CAP/ASSEMBLY PROTEIN FLID"/>
    <property type="match status" value="1"/>
</dbReference>
<dbReference type="Proteomes" id="UP001597285">
    <property type="component" value="Unassembled WGS sequence"/>
</dbReference>
<sequence>MVGSLSFMGSYSGIDSSTIDSLIEAESGKLVQYTNKKENLTKEKTAWNDVNTRLDTLYTKLGNLAKENAFQSKSVTTSDASKLTVKADSKGQVGTYKINITQLATATRITSAEIGQMDGKKITDKLELTGTLTVGNSAMKKDGIENGGIDIEIDSKDSLKDIVGKINDTSKESGVSASIVDNRIILSSTTMGNETLSITGTNGLADTLGFKPEIISDQQKGQEAIFKVDGIEVTRPSNQIDDVIEGVTFELLKVDEGSEVSTIKVSEDTDKTISAVKEFVSQYNSTMSFIGEQLKVGDPSVENNTVGPLAGDSALIRLQTQLRTMVSANIEDSSSSIKNVKDIGISVDRYGTATLDEEKLKEVLAENPSAVEKLFNNSTKTTEQVTDKDGNVTEVEKEIKSGVAQKMQSLVDTFISKTTGIISTKATTYDKMIKDIGKQIDTFNERLVKKRETYVKTFTALDVAMMEAESQMSYLASQMESWSS</sequence>
<evidence type="ECO:0000256" key="4">
    <source>
        <dbReference type="ARBA" id="ARBA00023143"/>
    </source>
</evidence>
<organism evidence="8 9">
    <name type="scientific">Carnobacterium antarcticum</name>
    <dbReference type="NCBI Taxonomy" id="2126436"/>
    <lineage>
        <taxon>Bacteria</taxon>
        <taxon>Bacillati</taxon>
        <taxon>Bacillota</taxon>
        <taxon>Bacilli</taxon>
        <taxon>Lactobacillales</taxon>
        <taxon>Carnobacteriaceae</taxon>
        <taxon>Carnobacterium</taxon>
    </lineage>
</organism>
<proteinExistence type="inferred from homology"/>
<dbReference type="InterPro" id="IPR010810">
    <property type="entry name" value="Flagellin_hook_IN_motif"/>
</dbReference>
<keyword evidence="8" id="KW-0282">Flagellum</keyword>
<keyword evidence="8" id="KW-0966">Cell projection</keyword>
<feature type="domain" description="Flagellar hook-associated protein 2 N-terminal" evidence="6">
    <location>
        <begin position="12"/>
        <end position="106"/>
    </location>
</feature>
<dbReference type="InterPro" id="IPR003481">
    <property type="entry name" value="FliD_N"/>
</dbReference>
<keyword evidence="9" id="KW-1185">Reference proteome</keyword>
<gene>
    <name evidence="8" type="primary">fliD</name>
    <name evidence="8" type="ORF">ACFSBK_03425</name>
</gene>
<dbReference type="Pfam" id="PF07196">
    <property type="entry name" value="Flagellin_IN"/>
    <property type="match status" value="1"/>
</dbReference>
<evidence type="ECO:0000256" key="5">
    <source>
        <dbReference type="RuleBase" id="RU362066"/>
    </source>
</evidence>
<evidence type="ECO:0000313" key="8">
    <source>
        <dbReference type="EMBL" id="MFD1798912.1"/>
    </source>
</evidence>
<keyword evidence="8" id="KW-0969">Cilium</keyword>
<keyword evidence="5" id="KW-0964">Secreted</keyword>
<comment type="similarity">
    <text evidence="1 5">Belongs to the FliD family.</text>
</comment>
<dbReference type="InterPro" id="IPR040026">
    <property type="entry name" value="FliD"/>
</dbReference>
<reference evidence="9" key="1">
    <citation type="journal article" date="2019" name="Int. J. Syst. Evol. Microbiol.">
        <title>The Global Catalogue of Microorganisms (GCM) 10K type strain sequencing project: providing services to taxonomists for standard genome sequencing and annotation.</title>
        <authorList>
            <consortium name="The Broad Institute Genomics Platform"/>
            <consortium name="The Broad Institute Genome Sequencing Center for Infectious Disease"/>
            <person name="Wu L."/>
            <person name="Ma J."/>
        </authorList>
    </citation>
    <scope>NUCLEOTIDE SEQUENCE [LARGE SCALE GENOMIC DNA]</scope>
    <source>
        <strain evidence="9">KCTC 42143</strain>
    </source>
</reference>
<accession>A0ABW4NN42</accession>
<dbReference type="Pfam" id="PF02465">
    <property type="entry name" value="FliD_N"/>
    <property type="match status" value="1"/>
</dbReference>
<name>A0ABW4NN42_9LACT</name>
<keyword evidence="3" id="KW-0175">Coiled coil</keyword>
<dbReference type="InterPro" id="IPR010809">
    <property type="entry name" value="FliD_C"/>
</dbReference>
<evidence type="ECO:0000256" key="3">
    <source>
        <dbReference type="ARBA" id="ARBA00023054"/>
    </source>
</evidence>
<protein>
    <recommendedName>
        <fullName evidence="5">Flagellar hook-associated protein 2</fullName>
        <shortName evidence="5">HAP2</shortName>
    </recommendedName>
    <alternativeName>
        <fullName evidence="5">Flagellar cap protein</fullName>
    </alternativeName>
</protein>
<evidence type="ECO:0000256" key="1">
    <source>
        <dbReference type="ARBA" id="ARBA00009764"/>
    </source>
</evidence>
<dbReference type="EMBL" id="JBHUFF010000008">
    <property type="protein sequence ID" value="MFD1798912.1"/>
    <property type="molecule type" value="Genomic_DNA"/>
</dbReference>
<evidence type="ECO:0000256" key="2">
    <source>
        <dbReference type="ARBA" id="ARBA00011255"/>
    </source>
</evidence>
<dbReference type="Pfam" id="PF07195">
    <property type="entry name" value="FliD_C"/>
    <property type="match status" value="1"/>
</dbReference>
<dbReference type="RefSeq" id="WP_058919306.1">
    <property type="nucleotide sequence ID" value="NZ_JBHSQC010000015.1"/>
</dbReference>
<keyword evidence="4 5" id="KW-0975">Bacterial flagellum</keyword>
<evidence type="ECO:0000313" key="9">
    <source>
        <dbReference type="Proteomes" id="UP001597285"/>
    </source>
</evidence>
<comment type="subunit">
    <text evidence="2 5">Homopentamer.</text>
</comment>
<evidence type="ECO:0000259" key="6">
    <source>
        <dbReference type="Pfam" id="PF02465"/>
    </source>
</evidence>
<comment type="function">
    <text evidence="5">Required for morphogenesis and for the elongation of the flagellar filament by facilitating polymerization of the flagellin monomers at the tip of growing filament. Forms a capping structure, which prevents flagellin subunits (transported through the central channel of the flagellum) from leaking out without polymerization at the distal end.</text>
</comment>
<feature type="domain" description="Flagellar hook-associated protein 2 C-terminal" evidence="7">
    <location>
        <begin position="221"/>
        <end position="467"/>
    </location>
</feature>
<dbReference type="PANTHER" id="PTHR30288:SF0">
    <property type="entry name" value="FLAGELLAR HOOK-ASSOCIATED PROTEIN 2"/>
    <property type="match status" value="1"/>
</dbReference>
<comment type="caution">
    <text evidence="8">The sequence shown here is derived from an EMBL/GenBank/DDBJ whole genome shotgun (WGS) entry which is preliminary data.</text>
</comment>